<protein>
    <recommendedName>
        <fullName evidence="4">DUF4198 domain-containing protein</fullName>
    </recommendedName>
</protein>
<feature type="signal peptide" evidence="1">
    <location>
        <begin position="1"/>
        <end position="22"/>
    </location>
</feature>
<dbReference type="RefSeq" id="WP_156430013.1">
    <property type="nucleotide sequence ID" value="NZ_KQ960462.1"/>
</dbReference>
<dbReference type="AlphaFoldDB" id="A0A134B354"/>
<dbReference type="PATRIC" id="fig|322095.3.peg.1739"/>
<evidence type="ECO:0000256" key="1">
    <source>
        <dbReference type="SAM" id="SignalP"/>
    </source>
</evidence>
<dbReference type="EMBL" id="LSDK01000124">
    <property type="protein sequence ID" value="KXB74363.1"/>
    <property type="molecule type" value="Genomic_DNA"/>
</dbReference>
<comment type="caution">
    <text evidence="2">The sequence shown here is derived from an EMBL/GenBank/DDBJ whole genome shotgun (WGS) entry which is preliminary data.</text>
</comment>
<gene>
    <name evidence="2" type="ORF">HMPREF3185_01764</name>
</gene>
<dbReference type="OrthoDB" id="9907056at2"/>
<organism evidence="2 3">
    <name type="scientific">Porphyromonas somerae</name>
    <dbReference type="NCBI Taxonomy" id="322095"/>
    <lineage>
        <taxon>Bacteria</taxon>
        <taxon>Pseudomonadati</taxon>
        <taxon>Bacteroidota</taxon>
        <taxon>Bacteroidia</taxon>
        <taxon>Bacteroidales</taxon>
        <taxon>Porphyromonadaceae</taxon>
        <taxon>Porphyromonas</taxon>
    </lineage>
</organism>
<evidence type="ECO:0008006" key="4">
    <source>
        <dbReference type="Google" id="ProtNLM"/>
    </source>
</evidence>
<sequence>MKSLTNLLIAVSMLLSSFALYAQRTTEFFYLGNVYCKTKAGVEQRFPYLPVYLSLQEKPNDIIAVTMTNANGEASFKGVPIDPYKRHVLTVHLPSGTYRFVRIPIEKNPGFTGNISTHIQLDAMEKYLTVSTIIPKKEDGDKLALDLATSAIKGAKRKGVTISDAEGLNYKLFISGRMVQTKKQADALPKITGEMLDKIVITHPIQANDYFAGSIDFFLIDFPAEKLVPMDFSLERL</sequence>
<evidence type="ECO:0000313" key="2">
    <source>
        <dbReference type="EMBL" id="KXB74363.1"/>
    </source>
</evidence>
<evidence type="ECO:0000313" key="3">
    <source>
        <dbReference type="Proteomes" id="UP000070224"/>
    </source>
</evidence>
<accession>A0A134B354</accession>
<proteinExistence type="predicted"/>
<keyword evidence="1" id="KW-0732">Signal</keyword>
<feature type="chain" id="PRO_5007462183" description="DUF4198 domain-containing protein" evidence="1">
    <location>
        <begin position="23"/>
        <end position="237"/>
    </location>
</feature>
<reference evidence="3" key="1">
    <citation type="submission" date="2016-01" db="EMBL/GenBank/DDBJ databases">
        <authorList>
            <person name="Mitreva M."/>
            <person name="Pepin K.H."/>
            <person name="Mihindukulasuriya K.A."/>
            <person name="Fulton R."/>
            <person name="Fronick C."/>
            <person name="O'Laughlin M."/>
            <person name="Miner T."/>
            <person name="Herter B."/>
            <person name="Rosa B.A."/>
            <person name="Cordes M."/>
            <person name="Tomlinson C."/>
            <person name="Wollam A."/>
            <person name="Palsikar V.B."/>
            <person name="Mardis E.R."/>
            <person name="Wilson R.K."/>
        </authorList>
    </citation>
    <scope>NUCLEOTIDE SEQUENCE [LARGE SCALE GENOMIC DNA]</scope>
    <source>
        <strain evidence="3">KA00683</strain>
    </source>
</reference>
<dbReference type="Proteomes" id="UP000070224">
    <property type="component" value="Unassembled WGS sequence"/>
</dbReference>
<keyword evidence="3" id="KW-1185">Reference proteome</keyword>
<name>A0A134B354_9PORP</name>